<dbReference type="InterPro" id="IPR003661">
    <property type="entry name" value="HisK_dim/P_dom"/>
</dbReference>
<feature type="domain" description="PAS" evidence="7">
    <location>
        <begin position="17"/>
        <end position="71"/>
    </location>
</feature>
<dbReference type="InterPro" id="IPR000700">
    <property type="entry name" value="PAS-assoc_C"/>
</dbReference>
<evidence type="ECO:0000256" key="1">
    <source>
        <dbReference type="ARBA" id="ARBA00000085"/>
    </source>
</evidence>
<dbReference type="Gene3D" id="3.30.450.20">
    <property type="entry name" value="PAS domain"/>
    <property type="match status" value="2"/>
</dbReference>
<evidence type="ECO:0000256" key="2">
    <source>
        <dbReference type="ARBA" id="ARBA00012438"/>
    </source>
</evidence>
<keyword evidence="3" id="KW-0597">Phosphoprotein</keyword>
<dbReference type="Pfam" id="PF00512">
    <property type="entry name" value="HisKA"/>
    <property type="match status" value="1"/>
</dbReference>
<dbReference type="SMART" id="SM00387">
    <property type="entry name" value="HATPase_c"/>
    <property type="match status" value="1"/>
</dbReference>
<dbReference type="SMART" id="SM00086">
    <property type="entry name" value="PAC"/>
    <property type="match status" value="2"/>
</dbReference>
<dbReference type="Gene3D" id="2.10.70.100">
    <property type="match status" value="1"/>
</dbReference>
<dbReference type="Proteomes" id="UP000240912">
    <property type="component" value="Unassembled WGS sequence"/>
</dbReference>
<dbReference type="EMBL" id="PYLS01000005">
    <property type="protein sequence ID" value="PST82582.1"/>
    <property type="molecule type" value="Genomic_DNA"/>
</dbReference>
<gene>
    <name evidence="9" type="ORF">C7T94_07905</name>
</gene>
<dbReference type="OrthoDB" id="9813151at2"/>
<dbReference type="EC" id="2.7.13.3" evidence="2"/>
<dbReference type="InterPro" id="IPR036890">
    <property type="entry name" value="HATPase_C_sf"/>
</dbReference>
<dbReference type="SMART" id="SM00388">
    <property type="entry name" value="HisKA"/>
    <property type="match status" value="1"/>
</dbReference>
<dbReference type="Pfam" id="PF08447">
    <property type="entry name" value="PAS_3"/>
    <property type="match status" value="1"/>
</dbReference>
<dbReference type="NCBIfam" id="TIGR00229">
    <property type="entry name" value="sensory_box"/>
    <property type="match status" value="2"/>
</dbReference>
<reference evidence="9 10" key="1">
    <citation type="submission" date="2018-03" db="EMBL/GenBank/DDBJ databases">
        <authorList>
            <person name="Keele B.F."/>
        </authorList>
    </citation>
    <scope>NUCLEOTIDE SEQUENCE [LARGE SCALE GENOMIC DNA]</scope>
    <source>
        <strain evidence="9 10">YL28-9</strain>
    </source>
</reference>
<dbReference type="PANTHER" id="PTHR43304:SF1">
    <property type="entry name" value="PAC DOMAIN-CONTAINING PROTEIN"/>
    <property type="match status" value="1"/>
</dbReference>
<evidence type="ECO:0000256" key="5">
    <source>
        <dbReference type="ARBA" id="ARBA00022777"/>
    </source>
</evidence>
<accession>A0A2T3HJG9</accession>
<dbReference type="SMART" id="SM00091">
    <property type="entry name" value="PAS"/>
    <property type="match status" value="2"/>
</dbReference>
<dbReference type="Gene3D" id="1.10.287.130">
    <property type="match status" value="1"/>
</dbReference>
<organism evidence="9 10">
    <name type="scientific">Pedobacter yulinensis</name>
    <dbReference type="NCBI Taxonomy" id="2126353"/>
    <lineage>
        <taxon>Bacteria</taxon>
        <taxon>Pseudomonadati</taxon>
        <taxon>Bacteroidota</taxon>
        <taxon>Sphingobacteriia</taxon>
        <taxon>Sphingobacteriales</taxon>
        <taxon>Sphingobacteriaceae</taxon>
        <taxon>Pedobacter</taxon>
    </lineage>
</organism>
<evidence type="ECO:0000256" key="4">
    <source>
        <dbReference type="ARBA" id="ARBA00022679"/>
    </source>
</evidence>
<dbReference type="InterPro" id="IPR036097">
    <property type="entry name" value="HisK_dim/P_sf"/>
</dbReference>
<dbReference type="InterPro" id="IPR001610">
    <property type="entry name" value="PAC"/>
</dbReference>
<dbReference type="PROSITE" id="PS50113">
    <property type="entry name" value="PAC"/>
    <property type="match status" value="1"/>
</dbReference>
<evidence type="ECO:0000313" key="9">
    <source>
        <dbReference type="EMBL" id="PST82582.1"/>
    </source>
</evidence>
<name>A0A2T3HJG9_9SPHI</name>
<dbReference type="SUPFAM" id="SSF55874">
    <property type="entry name" value="ATPase domain of HSP90 chaperone/DNA topoisomerase II/histidine kinase"/>
    <property type="match status" value="1"/>
</dbReference>
<keyword evidence="10" id="KW-1185">Reference proteome</keyword>
<dbReference type="SUPFAM" id="SSF55785">
    <property type="entry name" value="PYP-like sensor domain (PAS domain)"/>
    <property type="match status" value="2"/>
</dbReference>
<dbReference type="CDD" id="cd00130">
    <property type="entry name" value="PAS"/>
    <property type="match status" value="2"/>
</dbReference>
<evidence type="ECO:0000259" key="8">
    <source>
        <dbReference type="PROSITE" id="PS50113"/>
    </source>
</evidence>
<keyword evidence="4" id="KW-0808">Transferase</keyword>
<dbReference type="InterPro" id="IPR005467">
    <property type="entry name" value="His_kinase_dom"/>
</dbReference>
<evidence type="ECO:0000259" key="7">
    <source>
        <dbReference type="PROSITE" id="PS50112"/>
    </source>
</evidence>
<dbReference type="CDD" id="cd00082">
    <property type="entry name" value="HisKA"/>
    <property type="match status" value="1"/>
</dbReference>
<dbReference type="RefSeq" id="WP_107214841.1">
    <property type="nucleotide sequence ID" value="NZ_KZ686269.1"/>
</dbReference>
<dbReference type="GO" id="GO:0000155">
    <property type="term" value="F:phosphorelay sensor kinase activity"/>
    <property type="evidence" value="ECO:0007669"/>
    <property type="project" value="InterPro"/>
</dbReference>
<comment type="caution">
    <text evidence="9">The sequence shown here is derived from an EMBL/GenBank/DDBJ whole genome shotgun (WGS) entry which is preliminary data.</text>
</comment>
<dbReference type="Pfam" id="PF13426">
    <property type="entry name" value="PAS_9"/>
    <property type="match status" value="1"/>
</dbReference>
<sequence>MQQGDSQQDFERRFLECDDKFNTIFELTSVASKIINADLIILKVNDALVDMLGYEHREIEGTRILEYACPEFKRHWHELQDALWSREIPFFKLRACLYRKDGSLAWVNVTTILFKDQGETYGFTVLDDVTGVTELEKSEKRLNMALRYSRTAIWEYDLVQNSVYRSDGHDEIFGYEQQRENWTIEAYYAHIWPDDLPKFQQAIRLLALGKSVDQQMRLVTSDGSVKWIRMQGRPETDPSGKTIRLLGTLNDITREKLIERHKDDFISIASHELRTPITSLKALLQLLDRYKDGLSDRIRLLIQQANKSINKIIALVDDLLNAGRTYNEQFYAQEKHLQPVQACRRLFFAPGRGRLARIGVECPKNLEITADAERIERVLINLLNNAAKYAPRSKTICIDIEPASDLVTVSVTDQGKGIAAEKIPLLFNRYYQGDTGSGSYSGLGLFISAEIIRKHGGDIGVDSEVDQGSTFWFTLPRRQAENVPAASQAAG</sequence>
<dbReference type="Gene3D" id="3.30.565.10">
    <property type="entry name" value="Histidine kinase-like ATPase, C-terminal domain"/>
    <property type="match status" value="1"/>
</dbReference>
<dbReference type="InterPro" id="IPR013655">
    <property type="entry name" value="PAS_fold_3"/>
</dbReference>
<evidence type="ECO:0000259" key="6">
    <source>
        <dbReference type="PROSITE" id="PS50109"/>
    </source>
</evidence>
<dbReference type="PRINTS" id="PR00344">
    <property type="entry name" value="BCTRLSENSOR"/>
</dbReference>
<dbReference type="InterPro" id="IPR000014">
    <property type="entry name" value="PAS"/>
</dbReference>
<dbReference type="Pfam" id="PF02518">
    <property type="entry name" value="HATPase_c"/>
    <property type="match status" value="1"/>
</dbReference>
<feature type="domain" description="Histidine kinase" evidence="6">
    <location>
        <begin position="268"/>
        <end position="479"/>
    </location>
</feature>
<dbReference type="InterPro" id="IPR035965">
    <property type="entry name" value="PAS-like_dom_sf"/>
</dbReference>
<proteinExistence type="predicted"/>
<dbReference type="InterPro" id="IPR003594">
    <property type="entry name" value="HATPase_dom"/>
</dbReference>
<feature type="domain" description="PAC" evidence="8">
    <location>
        <begin position="212"/>
        <end position="264"/>
    </location>
</feature>
<comment type="catalytic activity">
    <reaction evidence="1">
        <text>ATP + protein L-histidine = ADP + protein N-phospho-L-histidine.</text>
        <dbReference type="EC" id="2.7.13.3"/>
    </reaction>
</comment>
<dbReference type="PANTHER" id="PTHR43304">
    <property type="entry name" value="PHYTOCHROME-LIKE PROTEIN CPH1"/>
    <property type="match status" value="1"/>
</dbReference>
<keyword evidence="5" id="KW-0418">Kinase</keyword>
<evidence type="ECO:0000256" key="3">
    <source>
        <dbReference type="ARBA" id="ARBA00022553"/>
    </source>
</evidence>
<dbReference type="AlphaFoldDB" id="A0A2T3HJG9"/>
<dbReference type="InterPro" id="IPR004358">
    <property type="entry name" value="Sig_transdc_His_kin-like_C"/>
</dbReference>
<evidence type="ECO:0000313" key="10">
    <source>
        <dbReference type="Proteomes" id="UP000240912"/>
    </source>
</evidence>
<dbReference type="PROSITE" id="PS50109">
    <property type="entry name" value="HIS_KIN"/>
    <property type="match status" value="1"/>
</dbReference>
<protein>
    <recommendedName>
        <fullName evidence="2">histidine kinase</fullName>
        <ecNumber evidence="2">2.7.13.3</ecNumber>
    </recommendedName>
</protein>
<dbReference type="SUPFAM" id="SSF47384">
    <property type="entry name" value="Homodimeric domain of signal transducing histidine kinase"/>
    <property type="match status" value="1"/>
</dbReference>
<dbReference type="InterPro" id="IPR052162">
    <property type="entry name" value="Sensor_kinase/Photoreceptor"/>
</dbReference>
<dbReference type="CDD" id="cd00075">
    <property type="entry name" value="HATPase"/>
    <property type="match status" value="1"/>
</dbReference>
<dbReference type="FunFam" id="3.30.565.10:FF:000006">
    <property type="entry name" value="Sensor histidine kinase WalK"/>
    <property type="match status" value="1"/>
</dbReference>
<dbReference type="PROSITE" id="PS50112">
    <property type="entry name" value="PAS"/>
    <property type="match status" value="1"/>
</dbReference>